<feature type="compositionally biased region" description="Basic and acidic residues" evidence="1">
    <location>
        <begin position="1"/>
        <end position="12"/>
    </location>
</feature>
<dbReference type="Proteomes" id="UP000320461">
    <property type="component" value="Unassembled WGS sequence"/>
</dbReference>
<sequence length="188" mass="19578">MSEPTSSDHEPDVDPTGTTDPTGPTVAPGQVPGDTTDDDAAGTRRDTSAEDVFRTSLRTMLWLLGGLLVLGVPIGWLVAGSAGVWGALIGVGLALVFSGTTIVAMLRTAHSNAQVMAAVVMGTWLAKVIVVIVVLAILRDQDFYSRQVLAVVLLVGVLGSAYLDYRAVTRARIPYVDPSASGTTPSES</sequence>
<keyword evidence="2" id="KW-0812">Transmembrane</keyword>
<keyword evidence="2" id="KW-1133">Transmembrane helix</keyword>
<accession>A0A4Y3KK49</accession>
<reference evidence="3 4" key="1">
    <citation type="submission" date="2019-06" db="EMBL/GenBank/DDBJ databases">
        <title>Whole genome shotgun sequence of Cellulomonas gelida NBRC 3748.</title>
        <authorList>
            <person name="Hosoyama A."/>
            <person name="Uohara A."/>
            <person name="Ohji S."/>
            <person name="Ichikawa N."/>
        </authorList>
    </citation>
    <scope>NUCLEOTIDE SEQUENCE [LARGE SCALE GENOMIC DNA]</scope>
    <source>
        <strain evidence="3 4">NBRC 3748</strain>
    </source>
</reference>
<feature type="transmembrane region" description="Helical" evidence="2">
    <location>
        <begin position="144"/>
        <end position="163"/>
    </location>
</feature>
<dbReference type="EMBL" id="BJLQ01000004">
    <property type="protein sequence ID" value="GEA83320.1"/>
    <property type="molecule type" value="Genomic_DNA"/>
</dbReference>
<dbReference type="AlphaFoldDB" id="A0A4Y3KK49"/>
<feature type="transmembrane region" description="Helical" evidence="2">
    <location>
        <begin position="60"/>
        <end position="79"/>
    </location>
</feature>
<evidence type="ECO:0000256" key="1">
    <source>
        <dbReference type="SAM" id="MobiDB-lite"/>
    </source>
</evidence>
<proteinExistence type="predicted"/>
<keyword evidence="4" id="KW-1185">Reference proteome</keyword>
<protein>
    <recommendedName>
        <fullName evidence="5">ATP synthase protein I</fullName>
    </recommendedName>
</protein>
<name>A0A4Y3KK49_9CELL</name>
<feature type="transmembrane region" description="Helical" evidence="2">
    <location>
        <begin position="118"/>
        <end position="138"/>
    </location>
</feature>
<dbReference type="RefSeq" id="WP_229747243.1">
    <property type="nucleotide sequence ID" value="NZ_BJLQ01000004.1"/>
</dbReference>
<evidence type="ECO:0008006" key="5">
    <source>
        <dbReference type="Google" id="ProtNLM"/>
    </source>
</evidence>
<evidence type="ECO:0000313" key="4">
    <source>
        <dbReference type="Proteomes" id="UP000320461"/>
    </source>
</evidence>
<feature type="compositionally biased region" description="Low complexity" evidence="1">
    <location>
        <begin position="14"/>
        <end position="29"/>
    </location>
</feature>
<feature type="transmembrane region" description="Helical" evidence="2">
    <location>
        <begin position="85"/>
        <end position="106"/>
    </location>
</feature>
<gene>
    <name evidence="3" type="ORF">CGE01nite_05710</name>
</gene>
<evidence type="ECO:0000313" key="3">
    <source>
        <dbReference type="EMBL" id="GEA83320.1"/>
    </source>
</evidence>
<feature type="region of interest" description="Disordered" evidence="1">
    <location>
        <begin position="1"/>
        <end position="48"/>
    </location>
</feature>
<evidence type="ECO:0000256" key="2">
    <source>
        <dbReference type="SAM" id="Phobius"/>
    </source>
</evidence>
<organism evidence="3 4">
    <name type="scientific">Cellulomonas gelida</name>
    <dbReference type="NCBI Taxonomy" id="1712"/>
    <lineage>
        <taxon>Bacteria</taxon>
        <taxon>Bacillati</taxon>
        <taxon>Actinomycetota</taxon>
        <taxon>Actinomycetes</taxon>
        <taxon>Micrococcales</taxon>
        <taxon>Cellulomonadaceae</taxon>
        <taxon>Cellulomonas</taxon>
    </lineage>
</organism>
<keyword evidence="2" id="KW-0472">Membrane</keyword>
<comment type="caution">
    <text evidence="3">The sequence shown here is derived from an EMBL/GenBank/DDBJ whole genome shotgun (WGS) entry which is preliminary data.</text>
</comment>